<dbReference type="AlphaFoldDB" id="A0AA38LKC9"/>
<proteinExistence type="inferred from homology"/>
<feature type="transmembrane region" description="Helical" evidence="8">
    <location>
        <begin position="90"/>
        <end position="114"/>
    </location>
</feature>
<keyword evidence="7 8" id="KW-0472">Membrane</keyword>
<feature type="transmembrane region" description="Helical" evidence="8">
    <location>
        <begin position="46"/>
        <end position="65"/>
    </location>
</feature>
<feature type="transmembrane region" description="Helical" evidence="8">
    <location>
        <begin position="6"/>
        <end position="25"/>
    </location>
</feature>
<comment type="caution">
    <text evidence="8">Lacks conserved residue(s) required for the propagation of feature annotation.</text>
</comment>
<keyword evidence="5 8" id="KW-0812">Transmembrane</keyword>
<keyword evidence="6 8" id="KW-1133">Transmembrane helix</keyword>
<dbReference type="EMBL" id="JAHRHJ020000002">
    <property type="protein sequence ID" value="KAH9325565.1"/>
    <property type="molecule type" value="Genomic_DNA"/>
</dbReference>
<evidence type="ECO:0000256" key="4">
    <source>
        <dbReference type="ARBA" id="ARBA00022475"/>
    </source>
</evidence>
<evidence type="ECO:0000256" key="5">
    <source>
        <dbReference type="ARBA" id="ARBA00022692"/>
    </source>
</evidence>
<comment type="similarity">
    <text evidence="2 8">Belongs to the Casparian strip membrane proteins (CASP) family.</text>
</comment>
<keyword evidence="4 8" id="KW-1003">Cell membrane</keyword>
<dbReference type="GO" id="GO:0005886">
    <property type="term" value="C:plasma membrane"/>
    <property type="evidence" value="ECO:0007669"/>
    <property type="project" value="UniProtKB-SubCell"/>
</dbReference>
<evidence type="ECO:0000256" key="2">
    <source>
        <dbReference type="ARBA" id="ARBA00007651"/>
    </source>
</evidence>
<evidence type="ECO:0000256" key="7">
    <source>
        <dbReference type="ARBA" id="ARBA00023136"/>
    </source>
</evidence>
<name>A0AA38LKC9_TAXCH</name>
<gene>
    <name evidence="10" type="ORF">KI387_005743</name>
</gene>
<comment type="subcellular location">
    <subcellularLocation>
        <location evidence="1 8">Cell membrane</location>
        <topology evidence="1 8">Multi-pass membrane protein</topology>
    </subcellularLocation>
</comment>
<keyword evidence="11" id="KW-1185">Reference proteome</keyword>
<evidence type="ECO:0000256" key="6">
    <source>
        <dbReference type="ARBA" id="ARBA00022989"/>
    </source>
</evidence>
<sequence>YVFAANAIVFIYSLAQMGLVMWELFRGNTLLPEMIQVWFDFGHDQVFAYLVMSASSAGTSLAQSMGSGRIWIAMDHTCKDVNVFCVQADIAISLGFAAFVFVASAGLLSGFRLASFLITDSRFHF</sequence>
<evidence type="ECO:0000256" key="8">
    <source>
        <dbReference type="RuleBase" id="RU361233"/>
    </source>
</evidence>
<comment type="caution">
    <text evidence="10">The sequence shown here is derived from an EMBL/GenBank/DDBJ whole genome shotgun (WGS) entry which is preliminary data.</text>
</comment>
<feature type="domain" description="Casparian strip membrane protein" evidence="9">
    <location>
        <begin position="1"/>
        <end position="101"/>
    </location>
</feature>
<dbReference type="PANTHER" id="PTHR33573">
    <property type="entry name" value="CASP-LIKE PROTEIN 4A4"/>
    <property type="match status" value="1"/>
</dbReference>
<dbReference type="PANTHER" id="PTHR33573:SF56">
    <property type="entry name" value="CASP-LIKE PROTEIN 4C1"/>
    <property type="match status" value="1"/>
</dbReference>
<evidence type="ECO:0000256" key="1">
    <source>
        <dbReference type="ARBA" id="ARBA00004651"/>
    </source>
</evidence>
<dbReference type="OMA" id="FRVACFI"/>
<dbReference type="InterPro" id="IPR006702">
    <property type="entry name" value="CASP_dom"/>
</dbReference>
<evidence type="ECO:0000313" key="10">
    <source>
        <dbReference type="EMBL" id="KAH9325565.1"/>
    </source>
</evidence>
<evidence type="ECO:0000259" key="9">
    <source>
        <dbReference type="Pfam" id="PF04535"/>
    </source>
</evidence>
<dbReference type="Proteomes" id="UP000824469">
    <property type="component" value="Unassembled WGS sequence"/>
</dbReference>
<evidence type="ECO:0000313" key="11">
    <source>
        <dbReference type="Proteomes" id="UP000824469"/>
    </source>
</evidence>
<evidence type="ECO:0000256" key="3">
    <source>
        <dbReference type="ARBA" id="ARBA00011489"/>
    </source>
</evidence>
<feature type="non-terminal residue" evidence="10">
    <location>
        <position position="125"/>
    </location>
</feature>
<organism evidence="10 11">
    <name type="scientific">Taxus chinensis</name>
    <name type="common">Chinese yew</name>
    <name type="synonym">Taxus wallichiana var. chinensis</name>
    <dbReference type="NCBI Taxonomy" id="29808"/>
    <lineage>
        <taxon>Eukaryota</taxon>
        <taxon>Viridiplantae</taxon>
        <taxon>Streptophyta</taxon>
        <taxon>Embryophyta</taxon>
        <taxon>Tracheophyta</taxon>
        <taxon>Spermatophyta</taxon>
        <taxon>Pinopsida</taxon>
        <taxon>Pinidae</taxon>
        <taxon>Conifers II</taxon>
        <taxon>Cupressales</taxon>
        <taxon>Taxaceae</taxon>
        <taxon>Taxus</taxon>
    </lineage>
</organism>
<protein>
    <recommendedName>
        <fullName evidence="8">CASP-like protein</fullName>
    </recommendedName>
</protein>
<comment type="subunit">
    <text evidence="3 8">Homodimer and heterodimers.</text>
</comment>
<dbReference type="Pfam" id="PF04535">
    <property type="entry name" value="CASP_dom"/>
    <property type="match status" value="1"/>
</dbReference>
<accession>A0AA38LKC9</accession>
<reference evidence="10 11" key="1">
    <citation type="journal article" date="2021" name="Nat. Plants">
        <title>The Taxus genome provides insights into paclitaxel biosynthesis.</title>
        <authorList>
            <person name="Xiong X."/>
            <person name="Gou J."/>
            <person name="Liao Q."/>
            <person name="Li Y."/>
            <person name="Zhou Q."/>
            <person name="Bi G."/>
            <person name="Li C."/>
            <person name="Du R."/>
            <person name="Wang X."/>
            <person name="Sun T."/>
            <person name="Guo L."/>
            <person name="Liang H."/>
            <person name="Lu P."/>
            <person name="Wu Y."/>
            <person name="Zhang Z."/>
            <person name="Ro D.K."/>
            <person name="Shang Y."/>
            <person name="Huang S."/>
            <person name="Yan J."/>
        </authorList>
    </citation>
    <scope>NUCLEOTIDE SEQUENCE [LARGE SCALE GENOMIC DNA]</scope>
    <source>
        <strain evidence="10">Ta-2019</strain>
    </source>
</reference>